<dbReference type="SUPFAM" id="SSF53955">
    <property type="entry name" value="Lysozyme-like"/>
    <property type="match status" value="1"/>
</dbReference>
<dbReference type="InterPro" id="IPR019546">
    <property type="entry name" value="TAT_signal_bac_arc"/>
</dbReference>
<dbReference type="InterPro" id="IPR000400">
    <property type="entry name" value="Glyco_hydro_46"/>
</dbReference>
<organism evidence="1 2">
    <name type="scientific">Actinomycetospora straminea</name>
    <dbReference type="NCBI Taxonomy" id="663607"/>
    <lineage>
        <taxon>Bacteria</taxon>
        <taxon>Bacillati</taxon>
        <taxon>Actinomycetota</taxon>
        <taxon>Actinomycetes</taxon>
        <taxon>Pseudonocardiales</taxon>
        <taxon>Pseudonocardiaceae</taxon>
        <taxon>Actinomycetospora</taxon>
    </lineage>
</organism>
<evidence type="ECO:0000313" key="1">
    <source>
        <dbReference type="EMBL" id="GAA4864346.1"/>
    </source>
</evidence>
<dbReference type="Gene3D" id="3.30.386.10">
    <property type="entry name" value="Chitosanase, subunit A, domain 2"/>
    <property type="match status" value="1"/>
</dbReference>
<dbReference type="Pfam" id="PF01374">
    <property type="entry name" value="Glyco_hydro_46"/>
    <property type="match status" value="1"/>
</dbReference>
<reference evidence="2" key="1">
    <citation type="journal article" date="2019" name="Int. J. Syst. Evol. Microbiol.">
        <title>The Global Catalogue of Microorganisms (GCM) 10K type strain sequencing project: providing services to taxonomists for standard genome sequencing and annotation.</title>
        <authorList>
            <consortium name="The Broad Institute Genomics Platform"/>
            <consortium name="The Broad Institute Genome Sequencing Center for Infectious Disease"/>
            <person name="Wu L."/>
            <person name="Ma J."/>
        </authorList>
    </citation>
    <scope>NUCLEOTIDE SEQUENCE [LARGE SCALE GENOMIC DNA]</scope>
    <source>
        <strain evidence="2">JCM 17983</strain>
    </source>
</reference>
<dbReference type="PROSITE" id="PS51318">
    <property type="entry name" value="TAT"/>
    <property type="match status" value="1"/>
</dbReference>
<keyword evidence="2" id="KW-1185">Reference proteome</keyword>
<dbReference type="Gene3D" id="1.20.141.10">
    <property type="entry name" value="Chitosanase, subunit A, domain 1"/>
    <property type="match status" value="1"/>
</dbReference>
<evidence type="ECO:0000313" key="2">
    <source>
        <dbReference type="Proteomes" id="UP001500457"/>
    </source>
</evidence>
<accession>A0ABP9E4V0</accession>
<dbReference type="CDD" id="cd00978">
    <property type="entry name" value="chitosanase_GH46"/>
    <property type="match status" value="1"/>
</dbReference>
<dbReference type="EMBL" id="BAABHQ010000002">
    <property type="protein sequence ID" value="GAA4864346.1"/>
    <property type="molecule type" value="Genomic_DNA"/>
</dbReference>
<protein>
    <submittedName>
        <fullName evidence="1">Chitosanase</fullName>
    </submittedName>
</protein>
<sequence length="295" mass="31938">MTPAPAPRLLLLPSMAYRDAGDRAGPRVRTSRRGFLVASALAAVALGACSTPDAVAARPEGLLDPQRRRVADAVISTFENSTVDLPYAQAQRLGDGRGITAGRAGFTSGTRDLLLVVRRYEASAGGATPLTRFVRPLERIDAAGGGSSTRGLDGFEDVWRTTSQTDPRLDQAQDAVYDELYFRPAMDLARGAGQVTGLGQLVVLDTAVQHGRGGPDGLQALITETGAQPDPTTWLGRFLQVRRAHLQDPANEETTEVWRESIPRVDTLETLLRKRRFELDTPLTWDFAGDRFSLA</sequence>
<dbReference type="InterPro" id="IPR023346">
    <property type="entry name" value="Lysozyme-like_dom_sf"/>
</dbReference>
<comment type="caution">
    <text evidence="1">The sequence shown here is derived from an EMBL/GenBank/DDBJ whole genome shotgun (WGS) entry which is preliminary data.</text>
</comment>
<proteinExistence type="predicted"/>
<dbReference type="InterPro" id="IPR006311">
    <property type="entry name" value="TAT_signal"/>
</dbReference>
<dbReference type="InterPro" id="IPR023099">
    <property type="entry name" value="Glyco_hydro_46_N"/>
</dbReference>
<dbReference type="NCBIfam" id="TIGR01409">
    <property type="entry name" value="TAT_signal_seq"/>
    <property type="match status" value="1"/>
</dbReference>
<name>A0ABP9E4V0_9PSEU</name>
<gene>
    <name evidence="1" type="primary">csn</name>
    <name evidence="1" type="ORF">GCM10023203_10260</name>
</gene>
<dbReference type="Proteomes" id="UP001500457">
    <property type="component" value="Unassembled WGS sequence"/>
</dbReference>